<evidence type="ECO:0000313" key="2">
    <source>
        <dbReference type="Proteomes" id="UP000325273"/>
    </source>
</evidence>
<name>A0A5B0G2L0_9BURK</name>
<proteinExistence type="predicted"/>
<dbReference type="Pfam" id="PF14281">
    <property type="entry name" value="PDDEXK_4"/>
    <property type="match status" value="1"/>
</dbReference>
<reference evidence="1 2" key="1">
    <citation type="submission" date="2019-08" db="EMBL/GenBank/DDBJ databases">
        <title>Paraburkholderia sp. DCY113.</title>
        <authorList>
            <person name="Kang J."/>
        </authorList>
    </citation>
    <scope>NUCLEOTIDE SEQUENCE [LARGE SCALE GENOMIC DNA]</scope>
    <source>
        <strain evidence="1 2">DCY113</strain>
    </source>
</reference>
<dbReference type="InterPro" id="IPR029470">
    <property type="entry name" value="PDDEXK_4"/>
</dbReference>
<dbReference type="EMBL" id="VTUZ01000101">
    <property type="protein sequence ID" value="KAA0996159.1"/>
    <property type="molecule type" value="Genomic_DNA"/>
</dbReference>
<dbReference type="Proteomes" id="UP000325273">
    <property type="component" value="Unassembled WGS sequence"/>
</dbReference>
<keyword evidence="2" id="KW-1185">Reference proteome</keyword>
<evidence type="ECO:0008006" key="3">
    <source>
        <dbReference type="Google" id="ProtNLM"/>
    </source>
</evidence>
<accession>A0A5B0G2L0</accession>
<dbReference type="RefSeq" id="WP_149676883.1">
    <property type="nucleotide sequence ID" value="NZ_VTUZ01000101.1"/>
</dbReference>
<organism evidence="1 2">
    <name type="scientific">Paraburkholderia panacisoli</name>
    <dbReference type="NCBI Taxonomy" id="2603818"/>
    <lineage>
        <taxon>Bacteria</taxon>
        <taxon>Pseudomonadati</taxon>
        <taxon>Pseudomonadota</taxon>
        <taxon>Betaproteobacteria</taxon>
        <taxon>Burkholderiales</taxon>
        <taxon>Burkholderiaceae</taxon>
        <taxon>Paraburkholderia</taxon>
    </lineage>
</organism>
<gene>
    <name evidence="1" type="ORF">FVF58_50290</name>
</gene>
<protein>
    <recommendedName>
        <fullName evidence="3">PD-(D/E)XK nuclease superfamily protein</fullName>
    </recommendedName>
</protein>
<dbReference type="AlphaFoldDB" id="A0A5B0G2L0"/>
<evidence type="ECO:0000313" key="1">
    <source>
        <dbReference type="EMBL" id="KAA0996159.1"/>
    </source>
</evidence>
<comment type="caution">
    <text evidence="1">The sequence shown here is derived from an EMBL/GenBank/DDBJ whole genome shotgun (WGS) entry which is preliminary data.</text>
</comment>
<sequence length="321" mass="36063">MNIFYALSEGRGRLTETNLSAFLAFLLTPQAAHGFGDVFLRTFLDEIATACGDRQRFQAVLDKRSITAQVGLEVQYDGPAPRIVDIDLQLFDDAATQKKLHHLIIENKIRAGAAQAVQLKEQFECVRQTLREEEPCPVTAVFLTPPGEARVMTLEYDSLLLDAAIEHKKAWLRWRRNTMEENVSSRTIVDLIRDLLRKEASAEIEPISDYTRHTLKAFVQFLERVMQPASLGRSQIGSDSDAVVAQKEVMLDGRRFLIVRYATDAVKLFDGESDRELAAHPLLRKINVAYGLNVPLERGPGRPINTRQLGRKVLDALGQPA</sequence>